<reference evidence="7" key="1">
    <citation type="submission" date="2023-10" db="EMBL/GenBank/DDBJ databases">
        <title>Development of a sustainable strategy for remediation of hydrocarbon-contaminated territories based on the waste exchange concept.</title>
        <authorList>
            <person name="Krivoruchko A."/>
        </authorList>
    </citation>
    <scope>NUCLEOTIDE SEQUENCE</scope>
    <source>
        <strain evidence="7">IEGM 1279</strain>
    </source>
</reference>
<dbReference type="Pfam" id="PF00877">
    <property type="entry name" value="NLPC_P60"/>
    <property type="match status" value="1"/>
</dbReference>
<gene>
    <name evidence="7" type="ORF">R3Q15_14840</name>
</gene>
<dbReference type="RefSeq" id="WP_024500404.1">
    <property type="nucleotide sequence ID" value="NZ_CP091855.1"/>
</dbReference>
<dbReference type="GO" id="GO:0008234">
    <property type="term" value="F:cysteine-type peptidase activity"/>
    <property type="evidence" value="ECO:0007669"/>
    <property type="project" value="UniProtKB-KW"/>
</dbReference>
<dbReference type="PROSITE" id="PS51935">
    <property type="entry name" value="NLPC_P60"/>
    <property type="match status" value="1"/>
</dbReference>
<dbReference type="InterPro" id="IPR038765">
    <property type="entry name" value="Papain-like_cys_pep_sf"/>
</dbReference>
<evidence type="ECO:0000313" key="8">
    <source>
        <dbReference type="Proteomes" id="UP001185922"/>
    </source>
</evidence>
<keyword evidence="3" id="KW-0378">Hydrolase</keyword>
<evidence type="ECO:0000256" key="3">
    <source>
        <dbReference type="ARBA" id="ARBA00022801"/>
    </source>
</evidence>
<dbReference type="Proteomes" id="UP001185922">
    <property type="component" value="Unassembled WGS sequence"/>
</dbReference>
<evidence type="ECO:0000256" key="2">
    <source>
        <dbReference type="ARBA" id="ARBA00022670"/>
    </source>
</evidence>
<dbReference type="EMBL" id="JAWLKH010000016">
    <property type="protein sequence ID" value="MDV6313154.1"/>
    <property type="molecule type" value="Genomic_DNA"/>
</dbReference>
<keyword evidence="5" id="KW-0175">Coiled coil</keyword>
<dbReference type="GeneID" id="77173530"/>
<proteinExistence type="inferred from homology"/>
<dbReference type="Gene3D" id="3.90.1720.10">
    <property type="entry name" value="endopeptidase domain like (from Nostoc punctiforme)"/>
    <property type="match status" value="1"/>
</dbReference>
<keyword evidence="4" id="KW-0788">Thiol protease</keyword>
<name>A0AAE4R506_9ACTN</name>
<evidence type="ECO:0000256" key="4">
    <source>
        <dbReference type="ARBA" id="ARBA00022807"/>
    </source>
</evidence>
<dbReference type="GO" id="GO:0006508">
    <property type="term" value="P:proteolysis"/>
    <property type="evidence" value="ECO:0007669"/>
    <property type="project" value="UniProtKB-KW"/>
</dbReference>
<keyword evidence="2" id="KW-0645">Protease</keyword>
<evidence type="ECO:0000256" key="5">
    <source>
        <dbReference type="SAM" id="Coils"/>
    </source>
</evidence>
<accession>A0AAE4R506</accession>
<feature type="coiled-coil region" evidence="5">
    <location>
        <begin position="52"/>
        <end position="114"/>
    </location>
</feature>
<dbReference type="InterPro" id="IPR051794">
    <property type="entry name" value="PG_Endopeptidase_C40"/>
</dbReference>
<dbReference type="PANTHER" id="PTHR47359">
    <property type="entry name" value="PEPTIDOGLYCAN DL-ENDOPEPTIDASE CWLO"/>
    <property type="match status" value="1"/>
</dbReference>
<evidence type="ECO:0000259" key="6">
    <source>
        <dbReference type="PROSITE" id="PS51935"/>
    </source>
</evidence>
<feature type="domain" description="NlpC/P60" evidence="6">
    <location>
        <begin position="244"/>
        <end position="359"/>
    </location>
</feature>
<evidence type="ECO:0000313" key="7">
    <source>
        <dbReference type="EMBL" id="MDV6313154.1"/>
    </source>
</evidence>
<dbReference type="AlphaFoldDB" id="A0AAE4R506"/>
<comment type="similarity">
    <text evidence="1">Belongs to the peptidase C40 family.</text>
</comment>
<protein>
    <submittedName>
        <fullName evidence="7">C40 family peptidase</fullName>
    </submittedName>
</protein>
<organism evidence="7 8">
    <name type="scientific">Gordonia amicalis</name>
    <dbReference type="NCBI Taxonomy" id="89053"/>
    <lineage>
        <taxon>Bacteria</taxon>
        <taxon>Bacillati</taxon>
        <taxon>Actinomycetota</taxon>
        <taxon>Actinomycetes</taxon>
        <taxon>Mycobacteriales</taxon>
        <taxon>Gordoniaceae</taxon>
        <taxon>Gordonia</taxon>
    </lineage>
</organism>
<comment type="caution">
    <text evidence="7">The sequence shown here is derived from an EMBL/GenBank/DDBJ whole genome shotgun (WGS) entry which is preliminary data.</text>
</comment>
<dbReference type="PANTHER" id="PTHR47359:SF3">
    <property type="entry name" value="NLP_P60 DOMAIN-CONTAINING PROTEIN-RELATED"/>
    <property type="match status" value="1"/>
</dbReference>
<evidence type="ECO:0000256" key="1">
    <source>
        <dbReference type="ARBA" id="ARBA00007074"/>
    </source>
</evidence>
<dbReference type="InterPro" id="IPR000064">
    <property type="entry name" value="NLP_P60_dom"/>
</dbReference>
<sequence length="359" mass="38437">MLSGEGRVNATRIRARSGPMVLVMCLLAAIVTVVPLTTGGTGQARAVPARSADQLLDRYKQLGTEAEKTTEAMHNAKIEYDKQRSIVVQAKKAAADAQRKLDISREQLAAYQARVDAIVRASYQGARVSGLYAVMVSDSPQALLDQMSGLDMISRQAASDLTAIKKVRAQTAAAKKDADQTALAASEAVSRAERVRGDLQTKQADLQMQAIQIRAIYQSMTGKQLAALRGPSFDFDPRIVPRGTAAALVAVQAALTRIGDPYVWGATGPSSFDCSGLMVWAYKQAGKTLPRSSEAQMAGGQPVSREDLKPGDLVIYYPDAHHVGMYVGDGYVIHASTFGVPVKVVPLDEAGPFNSGRRF</sequence>
<dbReference type="SUPFAM" id="SSF54001">
    <property type="entry name" value="Cysteine proteinases"/>
    <property type="match status" value="1"/>
</dbReference>